<dbReference type="OrthoDB" id="9790370at2"/>
<comment type="function">
    <text evidence="9">Essential cell division protein. May link together the upstream cell division proteins, which are predominantly cytoplasmic, with the downstream cell division proteins, which are predominantly periplasmic. May control correct divisome assembly.</text>
</comment>
<dbReference type="InterPro" id="IPR034746">
    <property type="entry name" value="POTRA"/>
</dbReference>
<keyword evidence="12" id="KW-1185">Reference proteome</keyword>
<comment type="subunit">
    <text evidence="9">Part of a complex composed of FtsB, FtsL and FtsQ.</text>
</comment>
<keyword evidence="4 9" id="KW-0132">Cell division</keyword>
<dbReference type="InterPro" id="IPR045335">
    <property type="entry name" value="FtsQ_C_sf"/>
</dbReference>
<reference evidence="11 12" key="1">
    <citation type="submission" date="2016-10" db="EMBL/GenBank/DDBJ databases">
        <authorList>
            <person name="de Groot N.N."/>
        </authorList>
    </citation>
    <scope>NUCLEOTIDE SEQUENCE [LARGE SCALE GENOMIC DNA]</scope>
    <source>
        <strain evidence="11 12">ATCC 35958</strain>
    </source>
</reference>
<dbReference type="AlphaFoldDB" id="A0A1H9K9E6"/>
<evidence type="ECO:0000256" key="1">
    <source>
        <dbReference type="ARBA" id="ARBA00004370"/>
    </source>
</evidence>
<comment type="subcellular location">
    <subcellularLocation>
        <location evidence="9">Cell inner membrane</location>
        <topology evidence="9">Single-pass type II membrane protein</topology>
    </subcellularLocation>
    <subcellularLocation>
        <location evidence="1">Membrane</location>
    </subcellularLocation>
    <text evidence="9">Localizes to the division septum.</text>
</comment>
<evidence type="ECO:0000313" key="11">
    <source>
        <dbReference type="EMBL" id="SEQ95692.1"/>
    </source>
</evidence>
<dbReference type="GO" id="GO:0043093">
    <property type="term" value="P:FtsZ-dependent cytokinesis"/>
    <property type="evidence" value="ECO:0007669"/>
    <property type="project" value="UniProtKB-UniRule"/>
</dbReference>
<protein>
    <recommendedName>
        <fullName evidence="9">Cell division protein FtsQ</fullName>
    </recommendedName>
</protein>
<dbReference type="Gene3D" id="3.40.50.11690">
    <property type="entry name" value="Cell division protein FtsQ/DivIB"/>
    <property type="match status" value="1"/>
</dbReference>
<accession>A0A1H9K9E6</accession>
<dbReference type="EMBL" id="FOGD01000003">
    <property type="protein sequence ID" value="SEQ95692.1"/>
    <property type="molecule type" value="Genomic_DNA"/>
</dbReference>
<evidence type="ECO:0000256" key="4">
    <source>
        <dbReference type="ARBA" id="ARBA00022618"/>
    </source>
</evidence>
<dbReference type="RefSeq" id="WP_091455203.1">
    <property type="nucleotide sequence ID" value="NZ_FOGD01000003.1"/>
</dbReference>
<dbReference type="Proteomes" id="UP000199766">
    <property type="component" value="Unassembled WGS sequence"/>
</dbReference>
<keyword evidence="8 9" id="KW-0131">Cell cycle</keyword>
<dbReference type="GO" id="GO:0090529">
    <property type="term" value="P:cell septum assembly"/>
    <property type="evidence" value="ECO:0007669"/>
    <property type="project" value="InterPro"/>
</dbReference>
<evidence type="ECO:0000256" key="6">
    <source>
        <dbReference type="ARBA" id="ARBA00022989"/>
    </source>
</evidence>
<evidence type="ECO:0000256" key="5">
    <source>
        <dbReference type="ARBA" id="ARBA00022692"/>
    </source>
</evidence>
<dbReference type="InterPro" id="IPR026579">
    <property type="entry name" value="FtsQ"/>
</dbReference>
<comment type="similarity">
    <text evidence="9">Belongs to the FtsQ/DivIB family. FtsQ subfamily.</text>
</comment>
<dbReference type="GO" id="GO:0032153">
    <property type="term" value="C:cell division site"/>
    <property type="evidence" value="ECO:0007669"/>
    <property type="project" value="UniProtKB-UniRule"/>
</dbReference>
<dbReference type="PANTHER" id="PTHR35851:SF1">
    <property type="entry name" value="CELL DIVISION PROTEIN FTSQ"/>
    <property type="match status" value="1"/>
</dbReference>
<feature type="transmembrane region" description="Helical" evidence="9">
    <location>
        <begin position="16"/>
        <end position="38"/>
    </location>
</feature>
<evidence type="ECO:0000256" key="7">
    <source>
        <dbReference type="ARBA" id="ARBA00023136"/>
    </source>
</evidence>
<feature type="domain" description="POTRA" evidence="10">
    <location>
        <begin position="43"/>
        <end position="112"/>
    </location>
</feature>
<dbReference type="PANTHER" id="PTHR35851">
    <property type="entry name" value="CELL DIVISION PROTEIN FTSQ"/>
    <property type="match status" value="1"/>
</dbReference>
<sequence length="261" mass="28422">MTDTLPAPLDVRLMNLAASVLFLGCVVLVLAAGAWWALRHPAFAIGRIVVQGELVHNNAVTLRANVAPELTGNFFTVDLPAARKAFEQVPWVRKAQIRRQYPRTLQVVLQEHHAVAHWGKEPGEAMVNTEGEVFEANGEDAELESLPRLHGPEDQSAQVWQMYQQLQGLLATPIKTLELSGRGGWKVTLEGGAVVELGGGSAQEVRQRAQHFVSTLGQVAAHYGRKPETLESADLRHSNGYAVRLRGVTTVAPGTPTVARK</sequence>
<dbReference type="Pfam" id="PF08478">
    <property type="entry name" value="POTRA_1"/>
    <property type="match status" value="1"/>
</dbReference>
<proteinExistence type="inferred from homology"/>
<keyword evidence="2 9" id="KW-1003">Cell membrane</keyword>
<organism evidence="11 12">
    <name type="scientific">Giesbergeria anulus</name>
    <dbReference type="NCBI Taxonomy" id="180197"/>
    <lineage>
        <taxon>Bacteria</taxon>
        <taxon>Pseudomonadati</taxon>
        <taxon>Pseudomonadota</taxon>
        <taxon>Betaproteobacteria</taxon>
        <taxon>Burkholderiales</taxon>
        <taxon>Comamonadaceae</taxon>
        <taxon>Giesbergeria</taxon>
    </lineage>
</organism>
<dbReference type="Pfam" id="PF03799">
    <property type="entry name" value="FtsQ_DivIB_C"/>
    <property type="match status" value="1"/>
</dbReference>
<dbReference type="Gene3D" id="3.10.20.310">
    <property type="entry name" value="membrane protein fhac"/>
    <property type="match status" value="1"/>
</dbReference>
<keyword evidence="6 9" id="KW-1133">Transmembrane helix</keyword>
<gene>
    <name evidence="9" type="primary">ftsQ</name>
    <name evidence="11" type="ORF">SAMN02982919_01489</name>
</gene>
<keyword evidence="5 9" id="KW-0812">Transmembrane</keyword>
<dbReference type="GO" id="GO:0005886">
    <property type="term" value="C:plasma membrane"/>
    <property type="evidence" value="ECO:0007669"/>
    <property type="project" value="UniProtKB-SubCell"/>
</dbReference>
<evidence type="ECO:0000256" key="2">
    <source>
        <dbReference type="ARBA" id="ARBA00022475"/>
    </source>
</evidence>
<evidence type="ECO:0000313" key="12">
    <source>
        <dbReference type="Proteomes" id="UP000199766"/>
    </source>
</evidence>
<dbReference type="HAMAP" id="MF_00911">
    <property type="entry name" value="FtsQ_subfam"/>
    <property type="match status" value="1"/>
</dbReference>
<keyword evidence="7 9" id="KW-0472">Membrane</keyword>
<dbReference type="STRING" id="180197.SAMN02982919_01489"/>
<keyword evidence="3 9" id="KW-0997">Cell inner membrane</keyword>
<evidence type="ECO:0000256" key="3">
    <source>
        <dbReference type="ARBA" id="ARBA00022519"/>
    </source>
</evidence>
<name>A0A1H9K9E6_9BURK</name>
<evidence type="ECO:0000259" key="10">
    <source>
        <dbReference type="PROSITE" id="PS51779"/>
    </source>
</evidence>
<dbReference type="InterPro" id="IPR005548">
    <property type="entry name" value="Cell_div_FtsQ/DivIB_C"/>
</dbReference>
<evidence type="ECO:0000256" key="8">
    <source>
        <dbReference type="ARBA" id="ARBA00023306"/>
    </source>
</evidence>
<dbReference type="PROSITE" id="PS51779">
    <property type="entry name" value="POTRA"/>
    <property type="match status" value="1"/>
</dbReference>
<evidence type="ECO:0000256" key="9">
    <source>
        <dbReference type="HAMAP-Rule" id="MF_00911"/>
    </source>
</evidence>
<dbReference type="InterPro" id="IPR013685">
    <property type="entry name" value="POTRA_FtsQ_type"/>
</dbReference>